<dbReference type="Proteomes" id="UP000887565">
    <property type="component" value="Unplaced"/>
</dbReference>
<protein>
    <submittedName>
        <fullName evidence="2">Uncharacterized protein</fullName>
    </submittedName>
</protein>
<proteinExistence type="predicted"/>
<keyword evidence="1" id="KW-1185">Reference proteome</keyword>
<reference evidence="2" key="1">
    <citation type="submission" date="2022-11" db="UniProtKB">
        <authorList>
            <consortium name="WormBaseParasite"/>
        </authorList>
    </citation>
    <scope>IDENTIFICATION</scope>
</reference>
<evidence type="ECO:0000313" key="2">
    <source>
        <dbReference type="WBParaSite" id="nRc.2.0.1.t20799-RA"/>
    </source>
</evidence>
<sequence>MTKNTENSCLDVDNVAVIKPPAVKVETPVMVHGHATYGCFNDLLDLFKLMLQACRGYFHKTSGNSFSLASPTVVRRRIQTLEDAELVVGLEENVGVVEDDGYWLENR</sequence>
<dbReference type="AlphaFoldDB" id="A0A915J3U2"/>
<accession>A0A915J3U2</accession>
<name>A0A915J3U2_ROMCU</name>
<dbReference type="WBParaSite" id="nRc.2.0.1.t20799-RA">
    <property type="protein sequence ID" value="nRc.2.0.1.t20799-RA"/>
    <property type="gene ID" value="nRc.2.0.1.g20799"/>
</dbReference>
<organism evidence="1 2">
    <name type="scientific">Romanomermis culicivorax</name>
    <name type="common">Nematode worm</name>
    <dbReference type="NCBI Taxonomy" id="13658"/>
    <lineage>
        <taxon>Eukaryota</taxon>
        <taxon>Metazoa</taxon>
        <taxon>Ecdysozoa</taxon>
        <taxon>Nematoda</taxon>
        <taxon>Enoplea</taxon>
        <taxon>Dorylaimia</taxon>
        <taxon>Mermithida</taxon>
        <taxon>Mermithoidea</taxon>
        <taxon>Mermithidae</taxon>
        <taxon>Romanomermis</taxon>
    </lineage>
</organism>
<evidence type="ECO:0000313" key="1">
    <source>
        <dbReference type="Proteomes" id="UP000887565"/>
    </source>
</evidence>